<keyword evidence="18" id="KW-1185">Reference proteome</keyword>
<dbReference type="PANTHER" id="PTHR42784:SF1">
    <property type="entry name" value="PYRANOSE 2-OXIDASE"/>
    <property type="match status" value="1"/>
</dbReference>
<dbReference type="InterPro" id="IPR007867">
    <property type="entry name" value="GMC_OxRtase_C"/>
</dbReference>
<reference evidence="18" key="1">
    <citation type="journal article" date="2014" name="Proc. Natl. Acad. Sci. U.S.A.">
        <title>Extensive sampling of basidiomycete genomes demonstrates inadequacy of the white-rot/brown-rot paradigm for wood decay fungi.</title>
        <authorList>
            <person name="Riley R."/>
            <person name="Salamov A.A."/>
            <person name="Brown D.W."/>
            <person name="Nagy L.G."/>
            <person name="Floudas D."/>
            <person name="Held B.W."/>
            <person name="Levasseur A."/>
            <person name="Lombard V."/>
            <person name="Morin E."/>
            <person name="Otillar R."/>
            <person name="Lindquist E.A."/>
            <person name="Sun H."/>
            <person name="LaButti K.M."/>
            <person name="Schmutz J."/>
            <person name="Jabbour D."/>
            <person name="Luo H."/>
            <person name="Baker S.E."/>
            <person name="Pisabarro A.G."/>
            <person name="Walton J.D."/>
            <person name="Blanchette R.A."/>
            <person name="Henrissat B."/>
            <person name="Martin F."/>
            <person name="Cullen D."/>
            <person name="Hibbett D.S."/>
            <person name="Grigoriev I.V."/>
        </authorList>
    </citation>
    <scope>NUCLEOTIDE SEQUENCE [LARGE SCALE GENOMIC DNA]</scope>
    <source>
        <strain evidence="18">CBS 339.88</strain>
    </source>
</reference>
<keyword evidence="8" id="KW-0560">Oxidoreductase</keyword>
<name>A0A067TGW0_GALM3</name>
<comment type="catalytic activity">
    <reaction evidence="13">
        <text>a pyranoside + acceptor = a pyranosid-3-ulose + reduced acceptor.</text>
        <dbReference type="EC" id="1.1.99.29"/>
    </reaction>
</comment>
<evidence type="ECO:0000259" key="16">
    <source>
        <dbReference type="Pfam" id="PF05199"/>
    </source>
</evidence>
<evidence type="ECO:0000256" key="2">
    <source>
        <dbReference type="ARBA" id="ARBA00004613"/>
    </source>
</evidence>
<comment type="catalytic activity">
    <reaction evidence="14">
        <text>a pyranoside + acceptor = a pyranosid-3,4-diulose + reduced acceptor.</text>
        <dbReference type="EC" id="1.1.99.29"/>
    </reaction>
</comment>
<evidence type="ECO:0000256" key="14">
    <source>
        <dbReference type="ARBA" id="ARBA00034059"/>
    </source>
</evidence>
<comment type="similarity">
    <text evidence="3">Belongs to the GMC oxidoreductase family.</text>
</comment>
<organism evidence="17 18">
    <name type="scientific">Galerina marginata (strain CBS 339.88)</name>
    <dbReference type="NCBI Taxonomy" id="685588"/>
    <lineage>
        <taxon>Eukaryota</taxon>
        <taxon>Fungi</taxon>
        <taxon>Dikarya</taxon>
        <taxon>Basidiomycota</taxon>
        <taxon>Agaricomycotina</taxon>
        <taxon>Agaricomycetes</taxon>
        <taxon>Agaricomycetidae</taxon>
        <taxon>Agaricales</taxon>
        <taxon>Agaricineae</taxon>
        <taxon>Strophariaceae</taxon>
        <taxon>Galerina</taxon>
    </lineage>
</organism>
<dbReference type="Proteomes" id="UP000027222">
    <property type="component" value="Unassembled WGS sequence"/>
</dbReference>
<keyword evidence="7" id="KW-0274">FAD</keyword>
<dbReference type="InterPro" id="IPR036188">
    <property type="entry name" value="FAD/NAD-bd_sf"/>
</dbReference>
<evidence type="ECO:0000256" key="10">
    <source>
        <dbReference type="ARBA" id="ARBA00033986"/>
    </source>
</evidence>
<accession>A0A067TGW0</accession>
<feature type="domain" description="Glucose-methanol-choline oxidoreductase C-terminal" evidence="16">
    <location>
        <begin position="528"/>
        <end position="641"/>
    </location>
</feature>
<dbReference type="GO" id="GO:0005576">
    <property type="term" value="C:extracellular region"/>
    <property type="evidence" value="ECO:0007669"/>
    <property type="project" value="UniProtKB-SubCell"/>
</dbReference>
<dbReference type="Pfam" id="PF05199">
    <property type="entry name" value="GMC_oxred_C"/>
    <property type="match status" value="1"/>
</dbReference>
<evidence type="ECO:0000256" key="13">
    <source>
        <dbReference type="ARBA" id="ARBA00034050"/>
    </source>
</evidence>
<evidence type="ECO:0000256" key="1">
    <source>
        <dbReference type="ARBA" id="ARBA00001974"/>
    </source>
</evidence>
<dbReference type="GO" id="GO:0033718">
    <property type="term" value="F:pyranose dehydrogenase (acceptor) activity"/>
    <property type="evidence" value="ECO:0007669"/>
    <property type="project" value="UniProtKB-EC"/>
</dbReference>
<evidence type="ECO:0000256" key="4">
    <source>
        <dbReference type="ARBA" id="ARBA00013177"/>
    </source>
</evidence>
<dbReference type="SUPFAM" id="SSF51905">
    <property type="entry name" value="FAD/NAD(P)-binding domain"/>
    <property type="match status" value="1"/>
</dbReference>
<evidence type="ECO:0000256" key="8">
    <source>
        <dbReference type="ARBA" id="ARBA00023002"/>
    </source>
</evidence>
<gene>
    <name evidence="17" type="ORF">GALMADRAFT_208619</name>
</gene>
<evidence type="ECO:0000256" key="11">
    <source>
        <dbReference type="ARBA" id="ARBA00034010"/>
    </source>
</evidence>
<dbReference type="GO" id="GO:0050660">
    <property type="term" value="F:flavin adenine dinucleotide binding"/>
    <property type="evidence" value="ECO:0007669"/>
    <property type="project" value="InterPro"/>
</dbReference>
<evidence type="ECO:0000313" key="17">
    <source>
        <dbReference type="EMBL" id="KDR79154.1"/>
    </source>
</evidence>
<keyword evidence="5" id="KW-0964">Secreted</keyword>
<dbReference type="AlphaFoldDB" id="A0A067TGW0"/>
<evidence type="ECO:0000256" key="9">
    <source>
        <dbReference type="ARBA" id="ARBA00024699"/>
    </source>
</evidence>
<feature type="domain" description="Glucose-methanol-choline oxidoreductase N-terminal" evidence="15">
    <location>
        <begin position="341"/>
        <end position="417"/>
    </location>
</feature>
<evidence type="ECO:0000256" key="7">
    <source>
        <dbReference type="ARBA" id="ARBA00022827"/>
    </source>
</evidence>
<comment type="catalytic activity">
    <reaction evidence="10">
        <text>pyranose + acceptor = pyranos-2-ulose + reduced acceptor.</text>
        <dbReference type="EC" id="1.1.99.29"/>
    </reaction>
</comment>
<comment type="cofactor">
    <cofactor evidence="1">
        <name>FAD</name>
        <dbReference type="ChEBI" id="CHEBI:57692"/>
    </cofactor>
</comment>
<evidence type="ECO:0000256" key="3">
    <source>
        <dbReference type="ARBA" id="ARBA00010790"/>
    </source>
</evidence>
<sequence>MRTAIGSTYPIGVVGFNSPPLTNLKSHPASNSSTTDNPQKYWGYGFAQGQVGSSANWKITKSSDGKYSKIKIESTSYVLDCRDTTDSCVHFYQDQDVDAAKNQRFVFQLVQKPKTFEQLWFQLTPEKAATASYDIIIIGTGMGAGVIAGDLFDTNSRLGSGAKSVLVIEKGGIPFHSHCLNAARPSGFGEDRGQQNDTFFSLFKDDYQFKDPKYIKEWKGGPMFNLGGRGAAWGLFVPRIHDDNLRKEFRTNLYNQLTDTWYKEAEDLMDLYLPTTNAVHQHLMERLNIKTQNRCQWQWGRIASEFSDPKNFDFAVGAYSPIDKLLEIAMSKDRNPDGTCVEHPNWKILLRTEVRSIMWDNQNQRATGVVVRDASGKETQIFLKKDSSGQPLVDTKIVVGAGSVGSPAILMRSGLKDYLKNNNGLHLTDHDLFAKGFAFRYLDPSTREKVGSMKLQTYAHLKSGKIALVNMAVDASSFLPREFFPSQYFTNNDFPKLIVALILPTPLNKNNTIDLDDKGEPLLTAGRQAPFSNTDPDVAELRELTKNAIRTVRDTLRLELRPSDPDDDNNWDDANFFSALEMGGVAHELGTIPIKGSDSSSRYLLDDDLKLRQREGVYICDLSIFPFSPEVNPTVTLVALALRLSRSILPRTPITPQSEDTVYVMNQIGDKIKVFVSNRAGVTLDQTEINDNVNGKILGPGESVSRKRSVGVDETVMVYRLDYNSNDVYLPQPELYSATPGTVCVIE</sequence>
<dbReference type="OrthoDB" id="167809at2759"/>
<evidence type="ECO:0000256" key="5">
    <source>
        <dbReference type="ARBA" id="ARBA00022525"/>
    </source>
</evidence>
<dbReference type="STRING" id="685588.A0A067TGW0"/>
<comment type="catalytic activity">
    <reaction evidence="11">
        <text>pyranose + acceptor = pyranos-2,3-diulose + reduced acceptor.</text>
        <dbReference type="EC" id="1.1.99.29"/>
    </reaction>
</comment>
<dbReference type="PANTHER" id="PTHR42784">
    <property type="entry name" value="PYRANOSE 2-OXIDASE"/>
    <property type="match status" value="1"/>
</dbReference>
<dbReference type="InterPro" id="IPR000172">
    <property type="entry name" value="GMC_OxRdtase_N"/>
</dbReference>
<dbReference type="EMBL" id="KL142373">
    <property type="protein sequence ID" value="KDR79154.1"/>
    <property type="molecule type" value="Genomic_DNA"/>
</dbReference>
<evidence type="ECO:0000256" key="12">
    <source>
        <dbReference type="ARBA" id="ARBA00034029"/>
    </source>
</evidence>
<comment type="catalytic activity">
    <reaction evidence="12">
        <text>pyranose + acceptor = pyranos-3-ulose + reduced acceptor.</text>
        <dbReference type="EC" id="1.1.99.29"/>
    </reaction>
</comment>
<dbReference type="HOGENOM" id="CLU_018547_0_0_1"/>
<protein>
    <recommendedName>
        <fullName evidence="4">pyranose dehydrogenase (acceptor)</fullName>
        <ecNumber evidence="4">1.1.99.29</ecNumber>
    </recommendedName>
</protein>
<evidence type="ECO:0000313" key="18">
    <source>
        <dbReference type="Proteomes" id="UP000027222"/>
    </source>
</evidence>
<proteinExistence type="inferred from homology"/>
<comment type="subcellular location">
    <subcellularLocation>
        <location evidence="2">Secreted</location>
    </subcellularLocation>
</comment>
<evidence type="ECO:0000259" key="15">
    <source>
        <dbReference type="Pfam" id="PF00732"/>
    </source>
</evidence>
<dbReference type="InterPro" id="IPR051473">
    <property type="entry name" value="P2Ox-like"/>
</dbReference>
<comment type="function">
    <text evidence="9">Catalyzes the single-oxidation or sequential double oxidation reaction of carbohydrates primarily at carbon-2 and/or carbon-3 with the concomitant reduction of the flavin. The enzyme exhibits a broad sugar substrate specificity, oxidizing different aldopyranoses to the corresponding C-1, C-2, C-3 or C-1,2, C-2,3 and C-3,4 (di)dehydro sugars with substrate-specific regioselectivity. Accepts only a narrow range of electron acceptors such as substituted benzoquinones and complexed metal ions and reacts extremely slowly with O(2) as acceptor. May play a role in the natural recycling of plant matter by oxidizing all major monosaccharides in lignocellulose and by reducing quinone compounds or reactive radical species generated during lignin depolymerization.</text>
</comment>
<keyword evidence="6" id="KW-0285">Flavoprotein</keyword>
<dbReference type="Pfam" id="PF00732">
    <property type="entry name" value="GMC_oxred_N"/>
    <property type="match status" value="1"/>
</dbReference>
<dbReference type="Gene3D" id="3.50.50.60">
    <property type="entry name" value="FAD/NAD(P)-binding domain"/>
    <property type="match status" value="2"/>
</dbReference>
<dbReference type="EC" id="1.1.99.29" evidence="4"/>
<evidence type="ECO:0000256" key="6">
    <source>
        <dbReference type="ARBA" id="ARBA00022630"/>
    </source>
</evidence>